<reference evidence="2 3" key="1">
    <citation type="journal article" date="2024" name="Commun. Biol.">
        <title>Comparative genomic analysis of thermophilic fungi reveals convergent evolutionary adaptations and gene losses.</title>
        <authorList>
            <person name="Steindorff A.S."/>
            <person name="Aguilar-Pontes M.V."/>
            <person name="Robinson A.J."/>
            <person name="Andreopoulos B."/>
            <person name="LaButti K."/>
            <person name="Kuo A."/>
            <person name="Mondo S."/>
            <person name="Riley R."/>
            <person name="Otillar R."/>
            <person name="Haridas S."/>
            <person name="Lipzen A."/>
            <person name="Grimwood J."/>
            <person name="Schmutz J."/>
            <person name="Clum A."/>
            <person name="Reid I.D."/>
            <person name="Moisan M.C."/>
            <person name="Butler G."/>
            <person name="Nguyen T.T.M."/>
            <person name="Dewar K."/>
            <person name="Conant G."/>
            <person name="Drula E."/>
            <person name="Henrissat B."/>
            <person name="Hansel C."/>
            <person name="Singer S."/>
            <person name="Hutchinson M.I."/>
            <person name="de Vries R.P."/>
            <person name="Natvig D.O."/>
            <person name="Powell A.J."/>
            <person name="Tsang A."/>
            <person name="Grigoriev I.V."/>
        </authorList>
    </citation>
    <scope>NUCLEOTIDE SEQUENCE [LARGE SCALE GENOMIC DNA]</scope>
    <source>
        <strain evidence="2 3">ATCC 22073</strain>
    </source>
</reference>
<comment type="caution">
    <text evidence="2">The sequence shown here is derived from an EMBL/GenBank/DDBJ whole genome shotgun (WGS) entry which is preliminary data.</text>
</comment>
<evidence type="ECO:0000313" key="3">
    <source>
        <dbReference type="Proteomes" id="UP001600064"/>
    </source>
</evidence>
<proteinExistence type="predicted"/>
<dbReference type="EMBL" id="JAZGUE010000006">
    <property type="protein sequence ID" value="KAL2265227.1"/>
    <property type="molecule type" value="Genomic_DNA"/>
</dbReference>
<organism evidence="2 3">
    <name type="scientific">Remersonia thermophila</name>
    <dbReference type="NCBI Taxonomy" id="72144"/>
    <lineage>
        <taxon>Eukaryota</taxon>
        <taxon>Fungi</taxon>
        <taxon>Dikarya</taxon>
        <taxon>Ascomycota</taxon>
        <taxon>Pezizomycotina</taxon>
        <taxon>Sordariomycetes</taxon>
        <taxon>Sordariomycetidae</taxon>
        <taxon>Sordariales</taxon>
        <taxon>Sordariales incertae sedis</taxon>
        <taxon>Remersonia</taxon>
    </lineage>
</organism>
<gene>
    <name evidence="2" type="ORF">VTJ83DRAFT_6327</name>
</gene>
<feature type="region of interest" description="Disordered" evidence="1">
    <location>
        <begin position="1"/>
        <end position="36"/>
    </location>
</feature>
<name>A0ABR4D4J3_9PEZI</name>
<accession>A0ABR4D4J3</accession>
<dbReference type="RefSeq" id="XP_070863954.1">
    <property type="nucleotide sequence ID" value="XM_071013026.1"/>
</dbReference>
<evidence type="ECO:0000256" key="1">
    <source>
        <dbReference type="SAM" id="MobiDB-lite"/>
    </source>
</evidence>
<protein>
    <submittedName>
        <fullName evidence="2">Uncharacterized protein</fullName>
    </submittedName>
</protein>
<sequence>MTRHSRRVYFEDDVPQNTIHPRHTRGGSQARSRSVDRVHSIWDDHFTAASATSAATSAATTGDMPRRDRSLGYDAYDQLVRENELMRLQLRELQSARDRAAQLEREHQALQHEVVRLRHRSAPLSPVSDEDSCRREAKLKRKNTRLEEEVKDLRAEVDRLKAEAAEWRRKYEKLSDKHEGVKEKLRRTENDTAAAARLAAVYRQNLGVFEQRKNELEEENAALKRERTLDDMSRRRPY</sequence>
<evidence type="ECO:0000313" key="2">
    <source>
        <dbReference type="EMBL" id="KAL2265227.1"/>
    </source>
</evidence>
<dbReference type="GeneID" id="98127670"/>
<keyword evidence="3" id="KW-1185">Reference proteome</keyword>
<feature type="region of interest" description="Disordered" evidence="1">
    <location>
        <begin position="214"/>
        <end position="238"/>
    </location>
</feature>
<dbReference type="Proteomes" id="UP001600064">
    <property type="component" value="Unassembled WGS sequence"/>
</dbReference>